<evidence type="ECO:0000313" key="1">
    <source>
        <dbReference type="EMBL" id="SVA02611.1"/>
    </source>
</evidence>
<dbReference type="SUPFAM" id="SSF56784">
    <property type="entry name" value="HAD-like"/>
    <property type="match status" value="1"/>
</dbReference>
<dbReference type="PANTHER" id="PTHR43434:SF1">
    <property type="entry name" value="PHOSPHOGLYCOLATE PHOSPHATASE"/>
    <property type="match status" value="1"/>
</dbReference>
<dbReference type="InterPro" id="IPR023198">
    <property type="entry name" value="PGP-like_dom2"/>
</dbReference>
<evidence type="ECO:0008006" key="2">
    <source>
        <dbReference type="Google" id="ProtNLM"/>
    </source>
</evidence>
<dbReference type="PANTHER" id="PTHR43434">
    <property type="entry name" value="PHOSPHOGLYCOLATE PHOSPHATASE"/>
    <property type="match status" value="1"/>
</dbReference>
<dbReference type="GO" id="GO:0008967">
    <property type="term" value="F:phosphoglycolate phosphatase activity"/>
    <property type="evidence" value="ECO:0007669"/>
    <property type="project" value="TreeGrafter"/>
</dbReference>
<accession>A0A381SH13</accession>
<reference evidence="1" key="1">
    <citation type="submission" date="2018-05" db="EMBL/GenBank/DDBJ databases">
        <authorList>
            <person name="Lanie J.A."/>
            <person name="Ng W.-L."/>
            <person name="Kazmierczak K.M."/>
            <person name="Andrzejewski T.M."/>
            <person name="Davidsen T.M."/>
            <person name="Wayne K.J."/>
            <person name="Tettelin H."/>
            <person name="Glass J.I."/>
            <person name="Rusch D."/>
            <person name="Podicherti R."/>
            <person name="Tsui H.-C.T."/>
            <person name="Winkler M.E."/>
        </authorList>
    </citation>
    <scope>NUCLEOTIDE SEQUENCE</scope>
</reference>
<dbReference type="InterPro" id="IPR023214">
    <property type="entry name" value="HAD_sf"/>
</dbReference>
<dbReference type="InterPro" id="IPR050155">
    <property type="entry name" value="HAD-like_hydrolase_sf"/>
</dbReference>
<protein>
    <recommendedName>
        <fullName evidence="2">Phosphoglycolate phosphatase</fullName>
    </recommendedName>
</protein>
<dbReference type="GO" id="GO:0006281">
    <property type="term" value="P:DNA repair"/>
    <property type="evidence" value="ECO:0007669"/>
    <property type="project" value="TreeGrafter"/>
</dbReference>
<gene>
    <name evidence="1" type="ORF">METZ01_LOCUS55465</name>
</gene>
<dbReference type="Gene3D" id="1.10.150.240">
    <property type="entry name" value="Putative phosphatase, domain 2"/>
    <property type="match status" value="1"/>
</dbReference>
<sequence>VHNRTKQLILFDIDGTLIHPGTVARKLLDKMVEEVANLSPELQVEDVAGYTDPIILETALKRVNFKDGFLSETIDTILSSYPARLEKIYNDHEDAHVYDDAVKLSEACKDEGWQVGLLSGNVRKAAEIKLKRFGLWDSFELGIFGDEAPNREGLVLMAEEAALKALDESYPHEKMVLVGDTAQDAIAARANGVRSLIVCRRPESRIAIENANPTWLVDSLDATERIILWLKAE</sequence>
<proteinExistence type="predicted"/>
<dbReference type="Gene3D" id="3.40.50.1000">
    <property type="entry name" value="HAD superfamily/HAD-like"/>
    <property type="match status" value="1"/>
</dbReference>
<feature type="non-terminal residue" evidence="1">
    <location>
        <position position="1"/>
    </location>
</feature>
<dbReference type="InterPro" id="IPR036412">
    <property type="entry name" value="HAD-like_sf"/>
</dbReference>
<organism evidence="1">
    <name type="scientific">marine metagenome</name>
    <dbReference type="NCBI Taxonomy" id="408172"/>
    <lineage>
        <taxon>unclassified sequences</taxon>
        <taxon>metagenomes</taxon>
        <taxon>ecological metagenomes</taxon>
    </lineage>
</organism>
<dbReference type="EMBL" id="UINC01003023">
    <property type="protein sequence ID" value="SVA02611.1"/>
    <property type="molecule type" value="Genomic_DNA"/>
</dbReference>
<dbReference type="AlphaFoldDB" id="A0A381SH13"/>
<name>A0A381SH13_9ZZZZ</name>
<dbReference type="Pfam" id="PF00702">
    <property type="entry name" value="Hydrolase"/>
    <property type="match status" value="1"/>
</dbReference>